<comment type="caution">
    <text evidence="14">The sequence shown here is derived from an EMBL/GenBank/DDBJ whole genome shotgun (WGS) entry which is preliminary data.</text>
</comment>
<dbReference type="InterPro" id="IPR012334">
    <property type="entry name" value="Pectin_lyas_fold"/>
</dbReference>
<dbReference type="GO" id="GO:0004650">
    <property type="term" value="F:polygalacturonase activity"/>
    <property type="evidence" value="ECO:0007669"/>
    <property type="project" value="UniProtKB-EC"/>
</dbReference>
<dbReference type="EMBL" id="BSYR01000010">
    <property type="protein sequence ID" value="GMI73912.1"/>
    <property type="molecule type" value="Genomic_DNA"/>
</dbReference>
<dbReference type="GO" id="GO:0005975">
    <property type="term" value="P:carbohydrate metabolic process"/>
    <property type="evidence" value="ECO:0007669"/>
    <property type="project" value="InterPro"/>
</dbReference>
<evidence type="ECO:0000256" key="13">
    <source>
        <dbReference type="SAM" id="SignalP"/>
    </source>
</evidence>
<keyword evidence="5" id="KW-0964">Secreted</keyword>
<dbReference type="Gene3D" id="2.160.20.10">
    <property type="entry name" value="Single-stranded right-handed beta-helix, Pectin lyase-like"/>
    <property type="match status" value="1"/>
</dbReference>
<keyword evidence="6 13" id="KW-0732">Signal</keyword>
<dbReference type="InterPro" id="IPR011050">
    <property type="entry name" value="Pectin_lyase_fold/virulence"/>
</dbReference>
<proteinExistence type="inferred from homology"/>
<evidence type="ECO:0000256" key="7">
    <source>
        <dbReference type="ARBA" id="ARBA00022801"/>
    </source>
</evidence>
<evidence type="ECO:0000256" key="4">
    <source>
        <dbReference type="ARBA" id="ARBA00022512"/>
    </source>
</evidence>
<reference evidence="14" key="1">
    <citation type="submission" date="2023-05" db="EMBL/GenBank/DDBJ databases">
        <title>Genome and transcriptome analyses reveal genes involved in the formation of fine ridges on petal epidermal cells in Hibiscus trionum.</title>
        <authorList>
            <person name="Koshimizu S."/>
            <person name="Masuda S."/>
            <person name="Ishii T."/>
            <person name="Shirasu K."/>
            <person name="Hoshino A."/>
            <person name="Arita M."/>
        </authorList>
    </citation>
    <scope>NUCLEOTIDE SEQUENCE</scope>
    <source>
        <strain evidence="14">Hamamatsu line</strain>
    </source>
</reference>
<evidence type="ECO:0000256" key="8">
    <source>
        <dbReference type="ARBA" id="ARBA00023295"/>
    </source>
</evidence>
<evidence type="ECO:0000313" key="15">
    <source>
        <dbReference type="Proteomes" id="UP001165190"/>
    </source>
</evidence>
<keyword evidence="7 12" id="KW-0378">Hydrolase</keyword>
<keyword evidence="4" id="KW-0134">Cell wall</keyword>
<keyword evidence="15" id="KW-1185">Reference proteome</keyword>
<dbReference type="GO" id="GO:0010047">
    <property type="term" value="P:fruit dehiscence"/>
    <property type="evidence" value="ECO:0007669"/>
    <property type="project" value="UniProtKB-ARBA"/>
</dbReference>
<dbReference type="PANTHER" id="PTHR31375">
    <property type="match status" value="1"/>
</dbReference>
<comment type="subcellular location">
    <subcellularLocation>
        <location evidence="1">Secreted</location>
        <location evidence="1">Cell wall</location>
    </subcellularLocation>
</comment>
<dbReference type="Proteomes" id="UP001165190">
    <property type="component" value="Unassembled WGS sequence"/>
</dbReference>
<name>A0A9W7HAG7_HIBTR</name>
<dbReference type="EC" id="3.2.1.15" evidence="3"/>
<dbReference type="InterPro" id="IPR000743">
    <property type="entry name" value="Glyco_hydro_28"/>
</dbReference>
<dbReference type="SMART" id="SM00710">
    <property type="entry name" value="PbH1"/>
    <property type="match status" value="5"/>
</dbReference>
<gene>
    <name evidence="14" type="ORF">HRI_001060500</name>
</gene>
<evidence type="ECO:0000256" key="5">
    <source>
        <dbReference type="ARBA" id="ARBA00022525"/>
    </source>
</evidence>
<accession>A0A9W7HAG7</accession>
<comment type="catalytic activity">
    <reaction evidence="10">
        <text>(1,4-alpha-D-galacturonosyl)n+m + H2O = (1,4-alpha-D-galacturonosyl)n + (1,4-alpha-D-galacturonosyl)m.</text>
        <dbReference type="EC" id="3.2.1.15"/>
    </reaction>
</comment>
<dbReference type="GO" id="GO:0009830">
    <property type="term" value="P:cell wall modification involved in abscission"/>
    <property type="evidence" value="ECO:0007669"/>
    <property type="project" value="UniProtKB-ARBA"/>
</dbReference>
<evidence type="ECO:0000256" key="2">
    <source>
        <dbReference type="ARBA" id="ARBA00008834"/>
    </source>
</evidence>
<feature type="chain" id="PRO_5040748967" description="endo-polygalacturonase" evidence="13">
    <location>
        <begin position="22"/>
        <end position="459"/>
    </location>
</feature>
<dbReference type="GO" id="GO:0009901">
    <property type="term" value="P:anther dehiscence"/>
    <property type="evidence" value="ECO:0007669"/>
    <property type="project" value="UniProtKB-ARBA"/>
</dbReference>
<dbReference type="PROSITE" id="PS00502">
    <property type="entry name" value="POLYGALACTURONASE"/>
    <property type="match status" value="1"/>
</dbReference>
<evidence type="ECO:0000256" key="10">
    <source>
        <dbReference type="ARBA" id="ARBA00034074"/>
    </source>
</evidence>
<keyword evidence="9" id="KW-0961">Cell wall biogenesis/degradation</keyword>
<dbReference type="OrthoDB" id="187139at2759"/>
<dbReference type="AlphaFoldDB" id="A0A9W7HAG7"/>
<evidence type="ECO:0000256" key="1">
    <source>
        <dbReference type="ARBA" id="ARBA00004191"/>
    </source>
</evidence>
<evidence type="ECO:0000313" key="14">
    <source>
        <dbReference type="EMBL" id="GMI73912.1"/>
    </source>
</evidence>
<evidence type="ECO:0000256" key="12">
    <source>
        <dbReference type="RuleBase" id="RU361169"/>
    </source>
</evidence>
<dbReference type="InterPro" id="IPR006626">
    <property type="entry name" value="PbH1"/>
</dbReference>
<feature type="active site" evidence="11">
    <location>
        <position position="306"/>
    </location>
</feature>
<protein>
    <recommendedName>
        <fullName evidence="3">endo-polygalacturonase</fullName>
        <ecNumber evidence="3">3.2.1.15</ecNumber>
    </recommendedName>
</protein>
<sequence>MMFLKTLCLPLLFTLTSLCSCFGIGSYIEDPFHVDFRHHRAYHRPNFRTFSHVPNNRNHRNPYSGNRFGYDNGIQSRLDKARGPTTPKIVNVDDFGAKANGRDDSQAFKKAWNYACSSSQGATMVVPKKTYLLKPINFSGPCKSALLLKIYGTIKATTDHSDYEGNGRRWLYFDNVANLRVEGGGTIDGNGRTWWEKSCKINKALPCKEAPTAVTFNECTNLRVSSLRITNAQQMHLIFQKCVNVNAFNLLVKAPGNSPNTDGIHVTGTQNININNCVIGTGDDCISIVSGSKNVFATGITCGPGHGISIGSLGAGNSAAYVSNVVVNKATLSGTTNGVRIKTWQGGSGYARNIKFQNIVMNNVTNPIIIDQNYCDQQKPCGKQVSAVQVSDVLYQNIRGTSASGVAMKFDCSRSVPCRGIYLQNVALRAEEEDSTHASCANVRLSYKGDVSPPCSSQN</sequence>
<keyword evidence="8 12" id="KW-0326">Glycosidase</keyword>
<evidence type="ECO:0000256" key="6">
    <source>
        <dbReference type="ARBA" id="ARBA00022729"/>
    </source>
</evidence>
<comment type="similarity">
    <text evidence="2 12">Belongs to the glycosyl hydrolase 28 family.</text>
</comment>
<dbReference type="Pfam" id="PF00295">
    <property type="entry name" value="Glyco_hydro_28"/>
    <property type="match status" value="1"/>
</dbReference>
<dbReference type="FunFam" id="2.160.20.10:FF:000028">
    <property type="entry name" value="Polygalacturonase QRT2"/>
    <property type="match status" value="1"/>
</dbReference>
<dbReference type="PROSITE" id="PS51257">
    <property type="entry name" value="PROKAR_LIPOPROTEIN"/>
    <property type="match status" value="1"/>
</dbReference>
<evidence type="ECO:0000256" key="3">
    <source>
        <dbReference type="ARBA" id="ARBA00012736"/>
    </source>
</evidence>
<dbReference type="SUPFAM" id="SSF51126">
    <property type="entry name" value="Pectin lyase-like"/>
    <property type="match status" value="1"/>
</dbReference>
<feature type="signal peptide" evidence="13">
    <location>
        <begin position="1"/>
        <end position="21"/>
    </location>
</feature>
<evidence type="ECO:0000256" key="9">
    <source>
        <dbReference type="ARBA" id="ARBA00023316"/>
    </source>
</evidence>
<evidence type="ECO:0000256" key="11">
    <source>
        <dbReference type="PROSITE-ProRule" id="PRU10052"/>
    </source>
</evidence>
<organism evidence="14 15">
    <name type="scientific">Hibiscus trionum</name>
    <name type="common">Flower of an hour</name>
    <dbReference type="NCBI Taxonomy" id="183268"/>
    <lineage>
        <taxon>Eukaryota</taxon>
        <taxon>Viridiplantae</taxon>
        <taxon>Streptophyta</taxon>
        <taxon>Embryophyta</taxon>
        <taxon>Tracheophyta</taxon>
        <taxon>Spermatophyta</taxon>
        <taxon>Magnoliopsida</taxon>
        <taxon>eudicotyledons</taxon>
        <taxon>Gunneridae</taxon>
        <taxon>Pentapetalae</taxon>
        <taxon>rosids</taxon>
        <taxon>malvids</taxon>
        <taxon>Malvales</taxon>
        <taxon>Malvaceae</taxon>
        <taxon>Malvoideae</taxon>
        <taxon>Hibiscus</taxon>
    </lineage>
</organism>